<feature type="region of interest" description="Disordered" evidence="1">
    <location>
        <begin position="1"/>
        <end position="99"/>
    </location>
</feature>
<reference evidence="2" key="1">
    <citation type="journal article" date="2020" name="Stud. Mycol.">
        <title>101 Dothideomycetes genomes: a test case for predicting lifestyles and emergence of pathogens.</title>
        <authorList>
            <person name="Haridas S."/>
            <person name="Albert R."/>
            <person name="Binder M."/>
            <person name="Bloem J."/>
            <person name="Labutti K."/>
            <person name="Salamov A."/>
            <person name="Andreopoulos B."/>
            <person name="Baker S."/>
            <person name="Barry K."/>
            <person name="Bills G."/>
            <person name="Bluhm B."/>
            <person name="Cannon C."/>
            <person name="Castanera R."/>
            <person name="Culley D."/>
            <person name="Daum C."/>
            <person name="Ezra D."/>
            <person name="Gonzalez J."/>
            <person name="Henrissat B."/>
            <person name="Kuo A."/>
            <person name="Liang C."/>
            <person name="Lipzen A."/>
            <person name="Lutzoni F."/>
            <person name="Magnuson J."/>
            <person name="Mondo S."/>
            <person name="Nolan M."/>
            <person name="Ohm R."/>
            <person name="Pangilinan J."/>
            <person name="Park H.-J."/>
            <person name="Ramirez L."/>
            <person name="Alfaro M."/>
            <person name="Sun H."/>
            <person name="Tritt A."/>
            <person name="Yoshinaga Y."/>
            <person name="Zwiers L.-H."/>
            <person name="Turgeon B."/>
            <person name="Goodwin S."/>
            <person name="Spatafora J."/>
            <person name="Crous P."/>
            <person name="Grigoriev I."/>
        </authorList>
    </citation>
    <scope>NUCLEOTIDE SEQUENCE</scope>
    <source>
        <strain evidence="2">CBS 113979</strain>
    </source>
</reference>
<sequence>MVHYGAANYYSDDDNESFVSDGSVESEVPELKAPKTPSPIPHSAQKRKANFDEPNKEKKFKKWIADMEEEQAAADGSDDSITVGRPTMRDGPAKVSEPEMLDIGSSTNANHKVAKKSNKPEEAVAAAKEELKMIPIHHEPPSGTIPIDREAQFSDMYYSLGDVERKVAKLDGLWSQVAKLNELKGEISKLKALVTEKLEKPAVVEETQLPMRKITTTTVFFAFGDRKKISTREDVIYQEGSGEA</sequence>
<dbReference type="Proteomes" id="UP000800041">
    <property type="component" value="Unassembled WGS sequence"/>
</dbReference>
<accession>A0A6G1HBZ1</accession>
<proteinExistence type="predicted"/>
<protein>
    <submittedName>
        <fullName evidence="2">Uncharacterized protein</fullName>
    </submittedName>
</protein>
<evidence type="ECO:0000313" key="3">
    <source>
        <dbReference type="Proteomes" id="UP000800041"/>
    </source>
</evidence>
<organism evidence="2 3">
    <name type="scientific">Aulographum hederae CBS 113979</name>
    <dbReference type="NCBI Taxonomy" id="1176131"/>
    <lineage>
        <taxon>Eukaryota</taxon>
        <taxon>Fungi</taxon>
        <taxon>Dikarya</taxon>
        <taxon>Ascomycota</taxon>
        <taxon>Pezizomycotina</taxon>
        <taxon>Dothideomycetes</taxon>
        <taxon>Pleosporomycetidae</taxon>
        <taxon>Aulographales</taxon>
        <taxon>Aulographaceae</taxon>
    </lineage>
</organism>
<feature type="compositionally biased region" description="Acidic residues" evidence="1">
    <location>
        <begin position="66"/>
        <end position="78"/>
    </location>
</feature>
<evidence type="ECO:0000256" key="1">
    <source>
        <dbReference type="SAM" id="MobiDB-lite"/>
    </source>
</evidence>
<keyword evidence="3" id="KW-1185">Reference proteome</keyword>
<name>A0A6G1HBZ1_9PEZI</name>
<evidence type="ECO:0000313" key="2">
    <source>
        <dbReference type="EMBL" id="KAF1990675.1"/>
    </source>
</evidence>
<dbReference type="AlphaFoldDB" id="A0A6G1HBZ1"/>
<gene>
    <name evidence="2" type="ORF">K402DRAFT_451001</name>
</gene>
<dbReference type="EMBL" id="ML977141">
    <property type="protein sequence ID" value="KAF1990675.1"/>
    <property type="molecule type" value="Genomic_DNA"/>
</dbReference>